<feature type="region of interest" description="Disordered" evidence="1">
    <location>
        <begin position="1"/>
        <end position="23"/>
    </location>
</feature>
<evidence type="ECO:0000259" key="2">
    <source>
        <dbReference type="Pfam" id="PF12902"/>
    </source>
</evidence>
<dbReference type="Gene3D" id="1.20.1260.10">
    <property type="match status" value="1"/>
</dbReference>
<dbReference type="SUPFAM" id="SSF47240">
    <property type="entry name" value="Ferritin-like"/>
    <property type="match status" value="1"/>
</dbReference>
<gene>
    <name evidence="3" type="ORF">SAMN02982917_0923</name>
</gene>
<name>A0A1X7DS18_9PROT</name>
<evidence type="ECO:0000313" key="3">
    <source>
        <dbReference type="EMBL" id="SMF20641.1"/>
    </source>
</evidence>
<evidence type="ECO:0000313" key="4">
    <source>
        <dbReference type="Proteomes" id="UP000192936"/>
    </source>
</evidence>
<dbReference type="Proteomes" id="UP000192936">
    <property type="component" value="Unassembled WGS sequence"/>
</dbReference>
<dbReference type="InterPro" id="IPR026820">
    <property type="entry name" value="VioB/RebD_dom"/>
</dbReference>
<dbReference type="PANTHER" id="PTHR34400:SF4">
    <property type="entry name" value="MEMBRANE PROTEIN"/>
    <property type="match status" value="1"/>
</dbReference>
<dbReference type="CDD" id="cd00657">
    <property type="entry name" value="Ferritin_like"/>
    <property type="match status" value="1"/>
</dbReference>
<dbReference type="STRING" id="286727.SAMN02982917_0923"/>
<dbReference type="EMBL" id="FXAK01000001">
    <property type="protein sequence ID" value="SMF20641.1"/>
    <property type="molecule type" value="Genomic_DNA"/>
</dbReference>
<organism evidence="3 4">
    <name type="scientific">Azospirillum oryzae</name>
    <dbReference type="NCBI Taxonomy" id="286727"/>
    <lineage>
        <taxon>Bacteria</taxon>
        <taxon>Pseudomonadati</taxon>
        <taxon>Pseudomonadota</taxon>
        <taxon>Alphaproteobacteria</taxon>
        <taxon>Rhodospirillales</taxon>
        <taxon>Azospirillaceae</taxon>
        <taxon>Azospirillum</taxon>
    </lineage>
</organism>
<dbReference type="InterPro" id="IPR009078">
    <property type="entry name" value="Ferritin-like_SF"/>
</dbReference>
<feature type="domain" description="Iminophenyl-pyruvate dimer synthase" evidence="2">
    <location>
        <begin position="46"/>
        <end position="261"/>
    </location>
</feature>
<dbReference type="PANTHER" id="PTHR34400">
    <property type="match status" value="1"/>
</dbReference>
<dbReference type="RefSeq" id="WP_244560497.1">
    <property type="nucleotide sequence ID" value="NZ_FXAK01000001.1"/>
</dbReference>
<dbReference type="Pfam" id="PF12902">
    <property type="entry name" value="Ferritin-like"/>
    <property type="match status" value="1"/>
</dbReference>
<dbReference type="InterPro" id="IPR012347">
    <property type="entry name" value="Ferritin-like"/>
</dbReference>
<evidence type="ECO:0000256" key="1">
    <source>
        <dbReference type="SAM" id="MobiDB-lite"/>
    </source>
</evidence>
<reference evidence="3 4" key="1">
    <citation type="submission" date="2017-04" db="EMBL/GenBank/DDBJ databases">
        <authorList>
            <person name="Afonso C.L."/>
            <person name="Miller P.J."/>
            <person name="Scott M.A."/>
            <person name="Spackman E."/>
            <person name="Goraichik I."/>
            <person name="Dimitrov K.M."/>
            <person name="Suarez D.L."/>
            <person name="Swayne D.E."/>
        </authorList>
    </citation>
    <scope>NUCLEOTIDE SEQUENCE [LARGE SCALE GENOMIC DNA]</scope>
    <source>
        <strain evidence="3 4">A2P</strain>
    </source>
</reference>
<proteinExistence type="predicted"/>
<accession>A0A1X7DS18</accession>
<sequence length="373" mass="40318">MTTQTMAATRSVPAAGAKATDLPKRGPSLVVQAKTPRTLDEVRANLQLAVELEHATLPAYLQAAYSLDDAKNGVIAGMIIDIAMQEMEHFCQAANILVAIGGRPAIDNPAFVPSYPGGLPKHIGTQPGQPEFIVHLRGFSLDQVENCFMVIEEPADPIDILESAPRLAASDIKDNYRTIGEFYEDISKALGDLGNGFFSGTADGQVYGMFGIKPILSLADAQDAIARIVREGEGTPTSPEEGTEDGDDNGMAHYYSFYEIYKGRKIAKAGDGSWYFTDEVVPFDPAGVQTLIDDPKQADYAAGSVAAVQSEAFNTYYSNLLKALHQSFNGNPDKINDAIGLMFDLKIQAKMLMQLPMDGHPGKFCAPTWQYVP</sequence>
<dbReference type="AlphaFoldDB" id="A0A1X7DS18"/>
<protein>
    <submittedName>
        <fullName evidence="3">Rubrerythrin</fullName>
    </submittedName>
</protein>